<dbReference type="Proteomes" id="UP001526430">
    <property type="component" value="Unassembled WGS sequence"/>
</dbReference>
<keyword evidence="3" id="KW-1185">Reference proteome</keyword>
<feature type="region of interest" description="Disordered" evidence="1">
    <location>
        <begin position="243"/>
        <end position="272"/>
    </location>
</feature>
<reference evidence="2 3" key="1">
    <citation type="submission" date="2022-10" db="EMBL/GenBank/DDBJ databases">
        <title>Roseococcus glaciei nov., sp. nov., isolated from glacier.</title>
        <authorList>
            <person name="Liu Q."/>
            <person name="Xin Y.-H."/>
        </authorList>
    </citation>
    <scope>NUCLEOTIDE SEQUENCE [LARGE SCALE GENOMIC DNA]</scope>
    <source>
        <strain evidence="2 3">MDT2-1-1</strain>
    </source>
</reference>
<sequence>MSSVSILLVASQETFRLKRSVRDLERAQVIAAAEGHQVTISTLPYRTSEETRAWLEHYAPSEWKILRSEEQGLSSSISAWAAGNSSEQLGVIGTEESVSGRWLAECASRQPHRCKAWHPEALVTYGPNFFDRGEMSLIAMPPRIDKRSASSAVNPLPASFIASRESLSSYSYPDVDPARSWGEEGWTPLMRWWWVNRLLVAGVEFEAVPGCTHFRAMPDGEGPEILLTPSNASRMGPFLKEAPRPSAAPRFQGWPLPERQGPSRMMPRDKHKREMEDLRGYLKQVEEARDWFRDQSQRWEAEARRLAAL</sequence>
<protein>
    <submittedName>
        <fullName evidence="2">Uncharacterized protein</fullName>
    </submittedName>
</protein>
<evidence type="ECO:0000313" key="3">
    <source>
        <dbReference type="Proteomes" id="UP001526430"/>
    </source>
</evidence>
<dbReference type="RefSeq" id="WP_301591705.1">
    <property type="nucleotide sequence ID" value="NZ_JAPFQI010000017.1"/>
</dbReference>
<comment type="caution">
    <text evidence="2">The sequence shown here is derived from an EMBL/GenBank/DDBJ whole genome shotgun (WGS) entry which is preliminary data.</text>
</comment>
<organism evidence="2 3">
    <name type="scientific">Sabulicella glaciei</name>
    <dbReference type="NCBI Taxonomy" id="2984948"/>
    <lineage>
        <taxon>Bacteria</taxon>
        <taxon>Pseudomonadati</taxon>
        <taxon>Pseudomonadota</taxon>
        <taxon>Alphaproteobacteria</taxon>
        <taxon>Acetobacterales</taxon>
        <taxon>Acetobacteraceae</taxon>
        <taxon>Sabulicella</taxon>
    </lineage>
</organism>
<gene>
    <name evidence="2" type="ORF">OF850_17885</name>
</gene>
<name>A0ABT3NZB9_9PROT</name>
<accession>A0ABT3NZB9</accession>
<proteinExistence type="predicted"/>
<evidence type="ECO:0000313" key="2">
    <source>
        <dbReference type="EMBL" id="MCW8087501.1"/>
    </source>
</evidence>
<dbReference type="EMBL" id="JAPFQI010000017">
    <property type="protein sequence ID" value="MCW8087501.1"/>
    <property type="molecule type" value="Genomic_DNA"/>
</dbReference>
<evidence type="ECO:0000256" key="1">
    <source>
        <dbReference type="SAM" id="MobiDB-lite"/>
    </source>
</evidence>